<dbReference type="RefSeq" id="WP_377094400.1">
    <property type="nucleotide sequence ID" value="NZ_JBHSJM010000001.1"/>
</dbReference>
<protein>
    <recommendedName>
        <fullName evidence="4">Large, multifunctional secreted protein</fullName>
    </recommendedName>
</protein>
<evidence type="ECO:0008006" key="4">
    <source>
        <dbReference type="Google" id="ProtNLM"/>
    </source>
</evidence>
<keyword evidence="3" id="KW-1185">Reference proteome</keyword>
<dbReference type="PANTHER" id="PTHR33546">
    <property type="entry name" value="LARGE, MULTIFUNCTIONAL SECRETED PROTEIN-RELATED"/>
    <property type="match status" value="1"/>
</dbReference>
<dbReference type="SUPFAM" id="SSF63829">
    <property type="entry name" value="Calcium-dependent phosphotriesterase"/>
    <property type="match status" value="1"/>
</dbReference>
<dbReference type="Gene3D" id="2.120.10.30">
    <property type="entry name" value="TolB, C-terminal domain"/>
    <property type="match status" value="1"/>
</dbReference>
<gene>
    <name evidence="2" type="ORF">ACFSQZ_07255</name>
</gene>
<organism evidence="2 3">
    <name type="scientific">Rubritalea spongiae</name>
    <dbReference type="NCBI Taxonomy" id="430797"/>
    <lineage>
        <taxon>Bacteria</taxon>
        <taxon>Pseudomonadati</taxon>
        <taxon>Verrucomicrobiota</taxon>
        <taxon>Verrucomicrobiia</taxon>
        <taxon>Verrucomicrobiales</taxon>
        <taxon>Rubritaleaceae</taxon>
        <taxon>Rubritalea</taxon>
    </lineage>
</organism>
<dbReference type="PANTHER" id="PTHR33546:SF1">
    <property type="entry name" value="LARGE, MULTIFUNCTIONAL SECRETED PROTEIN"/>
    <property type="match status" value="1"/>
</dbReference>
<dbReference type="InterPro" id="IPR011042">
    <property type="entry name" value="6-blade_b-propeller_TolB-like"/>
</dbReference>
<name>A0ABW5E475_9BACT</name>
<dbReference type="Proteomes" id="UP001597297">
    <property type="component" value="Unassembled WGS sequence"/>
</dbReference>
<keyword evidence="1" id="KW-0732">Signal</keyword>
<feature type="signal peptide" evidence="1">
    <location>
        <begin position="1"/>
        <end position="22"/>
    </location>
</feature>
<comment type="caution">
    <text evidence="2">The sequence shown here is derived from an EMBL/GenBank/DDBJ whole genome shotgun (WGS) entry which is preliminary data.</text>
</comment>
<evidence type="ECO:0000313" key="2">
    <source>
        <dbReference type="EMBL" id="MFD2276260.1"/>
    </source>
</evidence>
<reference evidence="3" key="1">
    <citation type="journal article" date="2019" name="Int. J. Syst. Evol. Microbiol.">
        <title>The Global Catalogue of Microorganisms (GCM) 10K type strain sequencing project: providing services to taxonomists for standard genome sequencing and annotation.</title>
        <authorList>
            <consortium name="The Broad Institute Genomics Platform"/>
            <consortium name="The Broad Institute Genome Sequencing Center for Infectious Disease"/>
            <person name="Wu L."/>
            <person name="Ma J."/>
        </authorList>
    </citation>
    <scope>NUCLEOTIDE SEQUENCE [LARGE SCALE GENOMIC DNA]</scope>
    <source>
        <strain evidence="3">JCM 16545</strain>
    </source>
</reference>
<accession>A0ABW5E475</accession>
<evidence type="ECO:0000256" key="1">
    <source>
        <dbReference type="SAM" id="SignalP"/>
    </source>
</evidence>
<feature type="chain" id="PRO_5046322886" description="Large, multifunctional secreted protein" evidence="1">
    <location>
        <begin position="23"/>
        <end position="499"/>
    </location>
</feature>
<dbReference type="EMBL" id="JBHUJC010000020">
    <property type="protein sequence ID" value="MFD2276260.1"/>
    <property type="molecule type" value="Genomic_DNA"/>
</dbReference>
<proteinExistence type="predicted"/>
<evidence type="ECO:0000313" key="3">
    <source>
        <dbReference type="Proteomes" id="UP001597297"/>
    </source>
</evidence>
<sequence length="499" mass="54988">MGLNYFHSLVCLSAALAVPLTAQVRKNDKLPAKNTQQDQYYQGEVIPLPKGEVLEITSLALMPDQVIAVGTRRGEIWTCTGAYADDLSKVEWTKAFTGAHEPIGMFYKEGWLHFTDRDAYGRIKDVDGDGRYDEYQVLSNKWGINGDYHEYSFGSTPDKNGDVWIVHCLTGSAKANSQWRGWAQRVTPEGETIEVCSGIRSPGGIGFNAEGDAFYTDNQGPWNGTSCIKHLKPGSFTGNPTGNIYYKDAPHMGKQPAEPESGSRIVTEAKRIPEYVPPAIQIPHGKVGQSPTALITDETEGKFGPFAGQLLVGEQTHSQVQRAFLEQVNGVYQGAVWKFLDGFQCGIVPMRLAEDGTLFVGGTNRGWASIGPKSFSLERVRWKGVTPFEMLTMEAEKDGFTLSFTEVVDPKIAADVASYKVAAWTYIYQKSYGSPEVDKVRPKVVSAEVAKDGKSVRVVLDTLTQGHVHHFDCSALRSADGKPLWHPNSYYTLNQIPSE</sequence>